<comment type="caution">
    <text evidence="1">The sequence shown here is derived from an EMBL/GenBank/DDBJ whole genome shotgun (WGS) entry which is preliminary data.</text>
</comment>
<organism evidence="1 2">
    <name type="scientific">Cichorium intybus</name>
    <name type="common">Chicory</name>
    <dbReference type="NCBI Taxonomy" id="13427"/>
    <lineage>
        <taxon>Eukaryota</taxon>
        <taxon>Viridiplantae</taxon>
        <taxon>Streptophyta</taxon>
        <taxon>Embryophyta</taxon>
        <taxon>Tracheophyta</taxon>
        <taxon>Spermatophyta</taxon>
        <taxon>Magnoliopsida</taxon>
        <taxon>eudicotyledons</taxon>
        <taxon>Gunneridae</taxon>
        <taxon>Pentapetalae</taxon>
        <taxon>asterids</taxon>
        <taxon>campanulids</taxon>
        <taxon>Asterales</taxon>
        <taxon>Asteraceae</taxon>
        <taxon>Cichorioideae</taxon>
        <taxon>Cichorieae</taxon>
        <taxon>Cichoriinae</taxon>
        <taxon>Cichorium</taxon>
    </lineage>
</organism>
<accession>A0ACB9H2E8</accession>
<dbReference type="EMBL" id="CM042009">
    <property type="protein sequence ID" value="KAI3789722.1"/>
    <property type="molecule type" value="Genomic_DNA"/>
</dbReference>
<gene>
    <name evidence="1" type="ORF">L2E82_02525</name>
</gene>
<sequence>MFKENISDHMKLKESRKLTDNLFELRQKSYEKITISSLEVDFWCEIDRGFSGKWKRVRSRVSESDAAVGMVGLCDGRVNGSDLLRWILNEELHNFNDFYVDKHEEFVIRFQELKQRIERVKEKSCKDRLFTSETEFSDEMMDSDRCFMSHYGRSEKYASVLSRGKGYDDGLINWGESSNYVHTNNFQVMSPLRNLVSATSKYDVYLMSNYSIMHWSSLSYKLTEILNFSSHVAPNEFAVMKKVEGISFETMLLLWSMKEKYDTNSKFKVYFDTLPEAFNTVEGIGQVVALDNDKASVEACRRNIKFNGSVASAKVETNLIDARVYMLTHPKEFDMVDLDPYGSLSVFLDFAVQSVADGGMLMCTATDMPVLCGGNEEVCYSKELTALHASSEKVTEWLNKNNPNNTPTQESRAAKSNQMGQSKYLQIKVYKSQGGIIWGSCDGSCDATQKGLIGIDPASFLAKTVVNNFLATLFGNEPEAESNMNPGIKLDDIVAKHSSTNNDSSVQNVVVSDNRHGCSRWLTFPISAPPNNHSPTVQSRKHSDITL</sequence>
<reference evidence="1 2" key="2">
    <citation type="journal article" date="2022" name="Mol. Ecol. Resour.">
        <title>The genomes of chicory, endive, great burdock and yacon provide insights into Asteraceae paleo-polyploidization history and plant inulin production.</title>
        <authorList>
            <person name="Fan W."/>
            <person name="Wang S."/>
            <person name="Wang H."/>
            <person name="Wang A."/>
            <person name="Jiang F."/>
            <person name="Liu H."/>
            <person name="Zhao H."/>
            <person name="Xu D."/>
            <person name="Zhang Y."/>
        </authorList>
    </citation>
    <scope>NUCLEOTIDE SEQUENCE [LARGE SCALE GENOMIC DNA]</scope>
    <source>
        <strain evidence="2">cv. Punajuju</strain>
        <tissue evidence="1">Leaves</tissue>
    </source>
</reference>
<name>A0ACB9H2E8_CICIN</name>
<keyword evidence="2" id="KW-1185">Reference proteome</keyword>
<dbReference type="Proteomes" id="UP001055811">
    <property type="component" value="Linkage Group LG01"/>
</dbReference>
<proteinExistence type="predicted"/>
<evidence type="ECO:0000313" key="1">
    <source>
        <dbReference type="EMBL" id="KAI3789722.1"/>
    </source>
</evidence>
<protein>
    <submittedName>
        <fullName evidence="1">Uncharacterized protein</fullName>
    </submittedName>
</protein>
<evidence type="ECO:0000313" key="2">
    <source>
        <dbReference type="Proteomes" id="UP001055811"/>
    </source>
</evidence>
<reference evidence="2" key="1">
    <citation type="journal article" date="2022" name="Mol. Ecol. Resour.">
        <title>The genomes of chicory, endive, great burdock and yacon provide insights into Asteraceae palaeo-polyploidization history and plant inulin production.</title>
        <authorList>
            <person name="Fan W."/>
            <person name="Wang S."/>
            <person name="Wang H."/>
            <person name="Wang A."/>
            <person name="Jiang F."/>
            <person name="Liu H."/>
            <person name="Zhao H."/>
            <person name="Xu D."/>
            <person name="Zhang Y."/>
        </authorList>
    </citation>
    <scope>NUCLEOTIDE SEQUENCE [LARGE SCALE GENOMIC DNA]</scope>
    <source>
        <strain evidence="2">cv. Punajuju</strain>
    </source>
</reference>